<comment type="similarity">
    <text evidence="2 7">Belongs to the acyl-CoA dehydrogenase family.</text>
</comment>
<accession>A0A545AKF9</accession>
<dbReference type="Gene3D" id="1.10.540.10">
    <property type="entry name" value="Acyl-CoA dehydrogenase/oxidase, N-terminal domain"/>
    <property type="match status" value="1"/>
</dbReference>
<feature type="domain" description="Acyl-CoA dehydrogenase/oxidase N-terminal" evidence="10">
    <location>
        <begin position="15"/>
        <end position="127"/>
    </location>
</feature>
<name>A0A545AKF9_9ACTN</name>
<dbReference type="InterPro" id="IPR037069">
    <property type="entry name" value="AcylCoA_DH/ox_N_sf"/>
</dbReference>
<dbReference type="Gene3D" id="1.20.140.10">
    <property type="entry name" value="Butyryl-CoA Dehydrogenase, subunit A, domain 3"/>
    <property type="match status" value="1"/>
</dbReference>
<proteinExistence type="inferred from homology"/>
<reference evidence="11 12" key="1">
    <citation type="submission" date="2019-07" db="EMBL/GenBank/DDBJ databases">
        <title>Cryptosporangium phraense sp. nov., isolated from plant litter.</title>
        <authorList>
            <person name="Suriyachadkun C."/>
        </authorList>
    </citation>
    <scope>NUCLEOTIDE SEQUENCE [LARGE SCALE GENOMIC DNA]</scope>
    <source>
        <strain evidence="11 12">A-T 5661</strain>
    </source>
</reference>
<dbReference type="Gene3D" id="2.40.110.10">
    <property type="entry name" value="Butyryl-CoA Dehydrogenase, subunit A, domain 2"/>
    <property type="match status" value="1"/>
</dbReference>
<dbReference type="GO" id="GO:0004361">
    <property type="term" value="F:glutaryl-CoA dehydrogenase activity"/>
    <property type="evidence" value="ECO:0007669"/>
    <property type="project" value="TreeGrafter"/>
</dbReference>
<evidence type="ECO:0000256" key="6">
    <source>
        <dbReference type="ARBA" id="ARBA00023002"/>
    </source>
</evidence>
<dbReference type="FunFam" id="1.10.540.10:FF:000026">
    <property type="entry name" value="Acyl-CoA dehydrogenase medium chain"/>
    <property type="match status" value="1"/>
</dbReference>
<dbReference type="AlphaFoldDB" id="A0A545AKF9"/>
<keyword evidence="3 7" id="KW-0285">Flavoprotein</keyword>
<organism evidence="11 12">
    <name type="scientific">Cryptosporangium phraense</name>
    <dbReference type="NCBI Taxonomy" id="2593070"/>
    <lineage>
        <taxon>Bacteria</taxon>
        <taxon>Bacillati</taxon>
        <taxon>Actinomycetota</taxon>
        <taxon>Actinomycetes</taxon>
        <taxon>Cryptosporangiales</taxon>
        <taxon>Cryptosporangiaceae</taxon>
        <taxon>Cryptosporangium</taxon>
    </lineage>
</organism>
<keyword evidence="4 7" id="KW-0274">FAD</keyword>
<evidence type="ECO:0000256" key="1">
    <source>
        <dbReference type="ARBA" id="ARBA00001974"/>
    </source>
</evidence>
<dbReference type="InterPro" id="IPR052033">
    <property type="entry name" value="Glutaryl-CoA_DH_mitochondrial"/>
</dbReference>
<evidence type="ECO:0000313" key="12">
    <source>
        <dbReference type="Proteomes" id="UP000317982"/>
    </source>
</evidence>
<feature type="domain" description="Acyl-CoA dehydrogenase/oxidase C-terminal" evidence="8">
    <location>
        <begin position="232"/>
        <end position="379"/>
    </location>
</feature>
<evidence type="ECO:0000259" key="8">
    <source>
        <dbReference type="Pfam" id="PF00441"/>
    </source>
</evidence>
<evidence type="ECO:0000256" key="5">
    <source>
        <dbReference type="ARBA" id="ARBA00022946"/>
    </source>
</evidence>
<gene>
    <name evidence="11" type="ORF">FL583_27570</name>
</gene>
<dbReference type="Pfam" id="PF02771">
    <property type="entry name" value="Acyl-CoA_dh_N"/>
    <property type="match status" value="1"/>
</dbReference>
<protein>
    <submittedName>
        <fullName evidence="11">Acyl-CoA dehydrogenase</fullName>
    </submittedName>
</protein>
<dbReference type="SUPFAM" id="SSF47203">
    <property type="entry name" value="Acyl-CoA dehydrogenase C-terminal domain-like"/>
    <property type="match status" value="1"/>
</dbReference>
<dbReference type="OrthoDB" id="3176804at2"/>
<evidence type="ECO:0000259" key="9">
    <source>
        <dbReference type="Pfam" id="PF02770"/>
    </source>
</evidence>
<dbReference type="InterPro" id="IPR009075">
    <property type="entry name" value="AcylCo_DH/oxidase_C"/>
</dbReference>
<dbReference type="GO" id="GO:0050660">
    <property type="term" value="F:flavin adenine dinucleotide binding"/>
    <property type="evidence" value="ECO:0007669"/>
    <property type="project" value="InterPro"/>
</dbReference>
<sequence length="386" mass="41673">MFNPLDPIGLDDLLTDDEKTIREAVRTRCDAVVTPHIAEWFEEGRIPARELAKEFGELGVLGMHLTGYGCAGMSAVEYGLACRELEAADSGLRSLVSVQGSLAMFAIWKFGTEEQKEHWLPRMAAGEAIGCFGLTEPDHGSDPAGMRTRARRDGDDWVLDGRKMWITNGSVADVAVVWAGTDDGVRGFVVPTDTKGFSAPEITRKLSLRASVTSELVLDGVRLPAAAALDVQGLKGPLSCLNEARYGIVWGAMGAGRSAFETALAYAKDREQFGKPIAGFQLTQQKLADMALELIKGELLALHLGRRKDAGTLLPQQVSVGKLNNVREALEICRTSRTILGANGISGEYPIMRHAANLESVLTYEGTVEMHTLVLGQALTGESAFR</sequence>
<evidence type="ECO:0000313" key="11">
    <source>
        <dbReference type="EMBL" id="TQS41798.1"/>
    </source>
</evidence>
<dbReference type="InParanoid" id="A0A545AKF9"/>
<dbReference type="InterPro" id="IPR013786">
    <property type="entry name" value="AcylCoA_DH/ox_N"/>
</dbReference>
<dbReference type="SUPFAM" id="SSF56645">
    <property type="entry name" value="Acyl-CoA dehydrogenase NM domain-like"/>
    <property type="match status" value="1"/>
</dbReference>
<dbReference type="InterPro" id="IPR036250">
    <property type="entry name" value="AcylCo_DH-like_C"/>
</dbReference>
<comment type="cofactor">
    <cofactor evidence="1 7">
        <name>FAD</name>
        <dbReference type="ChEBI" id="CHEBI:57692"/>
    </cofactor>
</comment>
<dbReference type="PANTHER" id="PTHR42807:SF1">
    <property type="entry name" value="GLUTARYL-COA DEHYDROGENASE, MITOCHONDRIAL"/>
    <property type="match status" value="1"/>
</dbReference>
<dbReference type="GO" id="GO:0046949">
    <property type="term" value="P:fatty-acyl-CoA biosynthetic process"/>
    <property type="evidence" value="ECO:0007669"/>
    <property type="project" value="TreeGrafter"/>
</dbReference>
<dbReference type="Pfam" id="PF02770">
    <property type="entry name" value="Acyl-CoA_dh_M"/>
    <property type="match status" value="1"/>
</dbReference>
<dbReference type="InterPro" id="IPR006091">
    <property type="entry name" value="Acyl-CoA_Oxase/DH_mid-dom"/>
</dbReference>
<dbReference type="FunCoup" id="A0A545AKF9">
    <property type="interactions" value="380"/>
</dbReference>
<dbReference type="EMBL" id="VIRS01000022">
    <property type="protein sequence ID" value="TQS41798.1"/>
    <property type="molecule type" value="Genomic_DNA"/>
</dbReference>
<keyword evidence="12" id="KW-1185">Reference proteome</keyword>
<dbReference type="RefSeq" id="WP_142707757.1">
    <property type="nucleotide sequence ID" value="NZ_VIRS01000022.1"/>
</dbReference>
<keyword evidence="6 7" id="KW-0560">Oxidoreductase</keyword>
<dbReference type="Pfam" id="PF00441">
    <property type="entry name" value="Acyl-CoA_dh_1"/>
    <property type="match status" value="1"/>
</dbReference>
<keyword evidence="5" id="KW-0809">Transit peptide</keyword>
<dbReference type="PANTHER" id="PTHR42807">
    <property type="entry name" value="GLUTARYL-COA DEHYDROGENASE, MITOCHONDRIAL"/>
    <property type="match status" value="1"/>
</dbReference>
<dbReference type="GO" id="GO:0000062">
    <property type="term" value="F:fatty-acyl-CoA binding"/>
    <property type="evidence" value="ECO:0007669"/>
    <property type="project" value="TreeGrafter"/>
</dbReference>
<dbReference type="Proteomes" id="UP000317982">
    <property type="component" value="Unassembled WGS sequence"/>
</dbReference>
<comment type="caution">
    <text evidence="11">The sequence shown here is derived from an EMBL/GenBank/DDBJ whole genome shotgun (WGS) entry which is preliminary data.</text>
</comment>
<evidence type="ECO:0000256" key="3">
    <source>
        <dbReference type="ARBA" id="ARBA00022630"/>
    </source>
</evidence>
<feature type="domain" description="Acyl-CoA oxidase/dehydrogenase middle" evidence="9">
    <location>
        <begin position="131"/>
        <end position="221"/>
    </location>
</feature>
<dbReference type="InterPro" id="IPR046373">
    <property type="entry name" value="Acyl-CoA_Oxase/DH_mid-dom_sf"/>
</dbReference>
<dbReference type="InterPro" id="IPR009100">
    <property type="entry name" value="AcylCoA_DH/oxidase_NM_dom_sf"/>
</dbReference>
<evidence type="ECO:0000259" key="10">
    <source>
        <dbReference type="Pfam" id="PF02771"/>
    </source>
</evidence>
<evidence type="ECO:0000256" key="4">
    <source>
        <dbReference type="ARBA" id="ARBA00022827"/>
    </source>
</evidence>
<evidence type="ECO:0000256" key="2">
    <source>
        <dbReference type="ARBA" id="ARBA00009347"/>
    </source>
</evidence>
<evidence type="ECO:0000256" key="7">
    <source>
        <dbReference type="RuleBase" id="RU362125"/>
    </source>
</evidence>
<dbReference type="GO" id="GO:0033539">
    <property type="term" value="P:fatty acid beta-oxidation using acyl-CoA dehydrogenase"/>
    <property type="evidence" value="ECO:0007669"/>
    <property type="project" value="TreeGrafter"/>
</dbReference>